<dbReference type="Gramene" id="OGLUM04G28680.3">
    <property type="protein sequence ID" value="OGLUM04G28680.3"/>
    <property type="gene ID" value="OGLUM04G28680"/>
</dbReference>
<organism evidence="1">
    <name type="scientific">Oryza glumipatula</name>
    <dbReference type="NCBI Taxonomy" id="40148"/>
    <lineage>
        <taxon>Eukaryota</taxon>
        <taxon>Viridiplantae</taxon>
        <taxon>Streptophyta</taxon>
        <taxon>Embryophyta</taxon>
        <taxon>Tracheophyta</taxon>
        <taxon>Spermatophyta</taxon>
        <taxon>Magnoliopsida</taxon>
        <taxon>Liliopsida</taxon>
        <taxon>Poales</taxon>
        <taxon>Poaceae</taxon>
        <taxon>BOP clade</taxon>
        <taxon>Oryzoideae</taxon>
        <taxon>Oryzeae</taxon>
        <taxon>Oryzinae</taxon>
        <taxon>Oryza</taxon>
    </lineage>
</organism>
<evidence type="ECO:0000313" key="1">
    <source>
        <dbReference type="EnsemblPlants" id="OGLUM04G28680.3"/>
    </source>
</evidence>
<protein>
    <submittedName>
        <fullName evidence="1">Uncharacterized protein</fullName>
    </submittedName>
</protein>
<reference evidence="1" key="1">
    <citation type="submission" date="2015-04" db="UniProtKB">
        <authorList>
            <consortium name="EnsemblPlants"/>
        </authorList>
    </citation>
    <scope>IDENTIFICATION</scope>
</reference>
<name>A0A0D9ZS46_9ORYZ</name>
<dbReference type="EnsemblPlants" id="OGLUM04G28680.3">
    <property type="protein sequence ID" value="OGLUM04G28680.3"/>
    <property type="gene ID" value="OGLUM04G28680"/>
</dbReference>
<proteinExistence type="predicted"/>
<evidence type="ECO:0000313" key="2">
    <source>
        <dbReference type="Proteomes" id="UP000026961"/>
    </source>
</evidence>
<dbReference type="Proteomes" id="UP000026961">
    <property type="component" value="Chromosome 4"/>
</dbReference>
<sequence length="218" mass="23428">MAAAAAAAAEALPCAGSPCTSSRPRRACHPSIFSGELESKQHRGQISTLHCTALLPPENTGCLQHSTDAQVFISSDESAASERLKAAWHRANWAAGKSPARRPSCIGQINIGAFQGDSVQEQAIGSPPHLALRLRMHTQHNYYYHYLLRSSACLVSPDEQLQVQAISIQDSGHQLCRRRSVTVMSDPAACRTFCYSSLSLRVAAGCIPLCFLSLSLPG</sequence>
<keyword evidence="2" id="KW-1185">Reference proteome</keyword>
<reference evidence="1" key="2">
    <citation type="submission" date="2018-05" db="EMBL/GenBank/DDBJ databases">
        <title>OgluRS3 (Oryza glumaepatula Reference Sequence Version 3).</title>
        <authorList>
            <person name="Zhang J."/>
            <person name="Kudrna D."/>
            <person name="Lee S."/>
            <person name="Talag J."/>
            <person name="Welchert J."/>
            <person name="Wing R.A."/>
        </authorList>
    </citation>
    <scope>NUCLEOTIDE SEQUENCE [LARGE SCALE GENOMIC DNA]</scope>
</reference>
<dbReference type="AlphaFoldDB" id="A0A0D9ZS46"/>
<dbReference type="HOGENOM" id="CLU_1268637_0_0_1"/>
<accession>A0A0D9ZS46</accession>